<accession>A0A1Q6A2U8</accession>
<keyword evidence="1" id="KW-0732">Signal</keyword>
<comment type="caution">
    <text evidence="3">The sequence shown here is derived from an EMBL/GenBank/DDBJ whole genome shotgun (WGS) entry which is preliminary data.</text>
</comment>
<dbReference type="Pfam" id="PF01551">
    <property type="entry name" value="Peptidase_M23"/>
    <property type="match status" value="1"/>
</dbReference>
<dbReference type="GO" id="GO:0004222">
    <property type="term" value="F:metalloendopeptidase activity"/>
    <property type="evidence" value="ECO:0007669"/>
    <property type="project" value="TreeGrafter"/>
</dbReference>
<dbReference type="PANTHER" id="PTHR21666">
    <property type="entry name" value="PEPTIDASE-RELATED"/>
    <property type="match status" value="1"/>
</dbReference>
<organism evidence="3 4">
    <name type="scientific">Mucilaginibacter polytrichastri</name>
    <dbReference type="NCBI Taxonomy" id="1302689"/>
    <lineage>
        <taxon>Bacteria</taxon>
        <taxon>Pseudomonadati</taxon>
        <taxon>Bacteroidota</taxon>
        <taxon>Sphingobacteriia</taxon>
        <taxon>Sphingobacteriales</taxon>
        <taxon>Sphingobacteriaceae</taxon>
        <taxon>Mucilaginibacter</taxon>
    </lineage>
</organism>
<dbReference type="RefSeq" id="WP_074490932.1">
    <property type="nucleotide sequence ID" value="NZ_FPAM01000012.1"/>
</dbReference>
<dbReference type="AlphaFoldDB" id="A0A1Q6A2U8"/>
<dbReference type="SUPFAM" id="SSF51261">
    <property type="entry name" value="Duplicated hybrid motif"/>
    <property type="match status" value="1"/>
</dbReference>
<dbReference type="InterPro" id="IPR050570">
    <property type="entry name" value="Cell_wall_metabolism_enzyme"/>
</dbReference>
<proteinExistence type="predicted"/>
<dbReference type="Proteomes" id="UP000186720">
    <property type="component" value="Unassembled WGS sequence"/>
</dbReference>
<protein>
    <recommendedName>
        <fullName evidence="2">M23ase beta-sheet core domain-containing protein</fullName>
    </recommendedName>
</protein>
<dbReference type="InterPro" id="IPR016047">
    <property type="entry name" value="M23ase_b-sheet_dom"/>
</dbReference>
<dbReference type="STRING" id="1302689.RG47T_3810"/>
<sequence length="296" mass="32565">MNLKQADLGVSEVLVESEFQAKVLQVKAKHFKRLKLTAVTAVCLAACLTYTVKQLHDSGEQKAQENARLMSQISALRNEVDESSTKLDAITASSDSTNNKALNYIDGIQTKLKKINDYLGKRGLKAVTFKGINTGKASTDKKVSNLQLYAKYNSYLEQLVTNVAMVPMGYPRISSFTSFFGYRGNPFDFGRNEFHPGIDFKGKVGDPVKCTASGKVIFTGKAGGYGNCVRIQHIGNIETWYGHLSRINVHEGQRVTVGDVIGKVGSTGRSTGPHLHYEVRRNGKPVNPVQYLTLNQ</sequence>
<feature type="domain" description="M23ase beta-sheet core" evidence="2">
    <location>
        <begin position="194"/>
        <end position="288"/>
    </location>
</feature>
<name>A0A1Q6A2U8_9SPHI</name>
<dbReference type="OrthoDB" id="9810477at2"/>
<evidence type="ECO:0000313" key="3">
    <source>
        <dbReference type="EMBL" id="OKS88344.1"/>
    </source>
</evidence>
<dbReference type="FunFam" id="2.70.70.10:FF:000006">
    <property type="entry name" value="M23 family peptidase"/>
    <property type="match status" value="1"/>
</dbReference>
<dbReference type="InterPro" id="IPR011055">
    <property type="entry name" value="Dup_hybrid_motif"/>
</dbReference>
<evidence type="ECO:0000256" key="1">
    <source>
        <dbReference type="ARBA" id="ARBA00022729"/>
    </source>
</evidence>
<dbReference type="PANTHER" id="PTHR21666:SF289">
    <property type="entry name" value="L-ALA--D-GLU ENDOPEPTIDASE"/>
    <property type="match status" value="1"/>
</dbReference>
<evidence type="ECO:0000259" key="2">
    <source>
        <dbReference type="Pfam" id="PF01551"/>
    </source>
</evidence>
<reference evidence="3 4" key="1">
    <citation type="submission" date="2016-11" db="EMBL/GenBank/DDBJ databases">
        <title>Whole Genome Sequencing of Mucilaginibacter polytrichastri RG4-7(T) isolated from the moss sample.</title>
        <authorList>
            <person name="Li Y."/>
        </authorList>
    </citation>
    <scope>NUCLEOTIDE SEQUENCE [LARGE SCALE GENOMIC DNA]</scope>
    <source>
        <strain evidence="3 4">RG4-7</strain>
    </source>
</reference>
<keyword evidence="4" id="KW-1185">Reference proteome</keyword>
<evidence type="ECO:0000313" key="4">
    <source>
        <dbReference type="Proteomes" id="UP000186720"/>
    </source>
</evidence>
<dbReference type="EMBL" id="MPPL01000001">
    <property type="protein sequence ID" value="OKS88344.1"/>
    <property type="molecule type" value="Genomic_DNA"/>
</dbReference>
<gene>
    <name evidence="3" type="ORF">RG47T_3810</name>
</gene>
<dbReference type="CDD" id="cd12797">
    <property type="entry name" value="M23_peptidase"/>
    <property type="match status" value="1"/>
</dbReference>
<dbReference type="Gene3D" id="2.70.70.10">
    <property type="entry name" value="Glucose Permease (Domain IIA)"/>
    <property type="match status" value="1"/>
</dbReference>